<protein>
    <submittedName>
        <fullName evidence="2">Uncharacterized protein</fullName>
    </submittedName>
</protein>
<keyword evidence="3" id="KW-1185">Reference proteome</keyword>
<accession>A0A9P4S4L6</accession>
<evidence type="ECO:0000313" key="2">
    <source>
        <dbReference type="EMBL" id="KAF2835954.1"/>
    </source>
</evidence>
<dbReference type="AlphaFoldDB" id="A0A9P4S4L6"/>
<gene>
    <name evidence="2" type="ORF">M501DRAFT_997670</name>
</gene>
<evidence type="ECO:0000313" key="3">
    <source>
        <dbReference type="Proteomes" id="UP000799429"/>
    </source>
</evidence>
<proteinExistence type="predicted"/>
<name>A0A9P4S4L6_9PEZI</name>
<dbReference type="EMBL" id="MU006106">
    <property type="protein sequence ID" value="KAF2835954.1"/>
    <property type="molecule type" value="Genomic_DNA"/>
</dbReference>
<organism evidence="2 3">
    <name type="scientific">Patellaria atrata CBS 101060</name>
    <dbReference type="NCBI Taxonomy" id="1346257"/>
    <lineage>
        <taxon>Eukaryota</taxon>
        <taxon>Fungi</taxon>
        <taxon>Dikarya</taxon>
        <taxon>Ascomycota</taxon>
        <taxon>Pezizomycotina</taxon>
        <taxon>Dothideomycetes</taxon>
        <taxon>Dothideomycetes incertae sedis</taxon>
        <taxon>Patellariales</taxon>
        <taxon>Patellariaceae</taxon>
        <taxon>Patellaria</taxon>
    </lineage>
</organism>
<evidence type="ECO:0000256" key="1">
    <source>
        <dbReference type="SAM" id="MobiDB-lite"/>
    </source>
</evidence>
<sequence length="167" mass="18465">MSFGYNYHPPHKSQPHTQSSTKPQTKFCQTKFSQHDHTSTSHIQSAKLHNSTTNLRTNRTMEFLTHINLAETSMRANRSYPDSSTTTTNPTEACAIQTTHTCPLCKHTATLPLLLATIPTLSTSPSSASSAESNTNVEIHKTAHQCPNCIKTWSGSWIGSFGRIFSM</sequence>
<comment type="caution">
    <text evidence="2">The sequence shown here is derived from an EMBL/GenBank/DDBJ whole genome shotgun (WGS) entry which is preliminary data.</text>
</comment>
<dbReference type="Proteomes" id="UP000799429">
    <property type="component" value="Unassembled WGS sequence"/>
</dbReference>
<feature type="compositionally biased region" description="Polar residues" evidence="1">
    <location>
        <begin position="15"/>
        <end position="26"/>
    </location>
</feature>
<feature type="region of interest" description="Disordered" evidence="1">
    <location>
        <begin position="1"/>
        <end position="26"/>
    </location>
</feature>
<reference evidence="2" key="1">
    <citation type="journal article" date="2020" name="Stud. Mycol.">
        <title>101 Dothideomycetes genomes: a test case for predicting lifestyles and emergence of pathogens.</title>
        <authorList>
            <person name="Haridas S."/>
            <person name="Albert R."/>
            <person name="Binder M."/>
            <person name="Bloem J."/>
            <person name="Labutti K."/>
            <person name="Salamov A."/>
            <person name="Andreopoulos B."/>
            <person name="Baker S."/>
            <person name="Barry K."/>
            <person name="Bills G."/>
            <person name="Bluhm B."/>
            <person name="Cannon C."/>
            <person name="Castanera R."/>
            <person name="Culley D."/>
            <person name="Daum C."/>
            <person name="Ezra D."/>
            <person name="Gonzalez J."/>
            <person name="Henrissat B."/>
            <person name="Kuo A."/>
            <person name="Liang C."/>
            <person name="Lipzen A."/>
            <person name="Lutzoni F."/>
            <person name="Magnuson J."/>
            <person name="Mondo S."/>
            <person name="Nolan M."/>
            <person name="Ohm R."/>
            <person name="Pangilinan J."/>
            <person name="Park H.-J."/>
            <person name="Ramirez L."/>
            <person name="Alfaro M."/>
            <person name="Sun H."/>
            <person name="Tritt A."/>
            <person name="Yoshinaga Y."/>
            <person name="Zwiers L.-H."/>
            <person name="Turgeon B."/>
            <person name="Goodwin S."/>
            <person name="Spatafora J."/>
            <person name="Crous P."/>
            <person name="Grigoriev I."/>
        </authorList>
    </citation>
    <scope>NUCLEOTIDE SEQUENCE</scope>
    <source>
        <strain evidence="2">CBS 101060</strain>
    </source>
</reference>